<feature type="compositionally biased region" description="Polar residues" evidence="1">
    <location>
        <begin position="164"/>
        <end position="191"/>
    </location>
</feature>
<dbReference type="Pfam" id="PF00059">
    <property type="entry name" value="Lectin_C"/>
    <property type="match status" value="1"/>
</dbReference>
<feature type="compositionally biased region" description="Polar residues" evidence="1">
    <location>
        <begin position="296"/>
        <end position="305"/>
    </location>
</feature>
<dbReference type="PROSITE" id="PS50041">
    <property type="entry name" value="C_TYPE_LECTIN_2"/>
    <property type="match status" value="3"/>
</dbReference>
<dbReference type="InterPro" id="IPR016186">
    <property type="entry name" value="C-type_lectin-like/link_sf"/>
</dbReference>
<dbReference type="EMBL" id="CADEPI010000009">
    <property type="protein sequence ID" value="CAB3362685.1"/>
    <property type="molecule type" value="Genomic_DNA"/>
</dbReference>
<dbReference type="Proteomes" id="UP000494165">
    <property type="component" value="Unassembled WGS sequence"/>
</dbReference>
<feature type="region of interest" description="Disordered" evidence="1">
    <location>
        <begin position="164"/>
        <end position="206"/>
    </location>
</feature>
<dbReference type="PANTHER" id="PTHR22802:SF465">
    <property type="entry name" value="AT17652P-RELATED"/>
    <property type="match status" value="1"/>
</dbReference>
<proteinExistence type="predicted"/>
<dbReference type="SUPFAM" id="SSF56436">
    <property type="entry name" value="C-type lectin-like"/>
    <property type="match status" value="3"/>
</dbReference>
<feature type="signal peptide" evidence="2">
    <location>
        <begin position="1"/>
        <end position="27"/>
    </location>
</feature>
<accession>A0A8S1C3U8</accession>
<dbReference type="InterPro" id="IPR001304">
    <property type="entry name" value="C-type_lectin-like"/>
</dbReference>
<name>A0A8S1C3U8_9INSE</name>
<keyword evidence="2" id="KW-0732">Signal</keyword>
<dbReference type="OrthoDB" id="538816at2759"/>
<feature type="domain" description="C-type lectin" evidence="3">
    <location>
        <begin position="710"/>
        <end position="836"/>
    </location>
</feature>
<dbReference type="InterPro" id="IPR016187">
    <property type="entry name" value="CTDL_fold"/>
</dbReference>
<dbReference type="Gene3D" id="3.10.100.10">
    <property type="entry name" value="Mannose-Binding Protein A, subunit A"/>
    <property type="match status" value="3"/>
</dbReference>
<feature type="compositionally biased region" description="Low complexity" evidence="1">
    <location>
        <begin position="271"/>
        <end position="295"/>
    </location>
</feature>
<keyword evidence="5" id="KW-1185">Reference proteome</keyword>
<feature type="domain" description="C-type lectin" evidence="3">
    <location>
        <begin position="538"/>
        <end position="669"/>
    </location>
</feature>
<dbReference type="SMART" id="SM00034">
    <property type="entry name" value="CLECT"/>
    <property type="match status" value="3"/>
</dbReference>
<feature type="region of interest" description="Disordered" evidence="1">
    <location>
        <begin position="271"/>
        <end position="311"/>
    </location>
</feature>
<comment type="caution">
    <text evidence="4">The sequence shown here is derived from an EMBL/GenBank/DDBJ whole genome shotgun (WGS) entry which is preliminary data.</text>
</comment>
<reference evidence="4 5" key="1">
    <citation type="submission" date="2020-04" db="EMBL/GenBank/DDBJ databases">
        <authorList>
            <person name="Alioto T."/>
            <person name="Alioto T."/>
            <person name="Gomez Garrido J."/>
        </authorList>
    </citation>
    <scope>NUCLEOTIDE SEQUENCE [LARGE SCALE GENOMIC DNA]</scope>
</reference>
<dbReference type="AlphaFoldDB" id="A0A8S1C3U8"/>
<feature type="domain" description="C-type lectin" evidence="3">
    <location>
        <begin position="373"/>
        <end position="495"/>
    </location>
</feature>
<feature type="chain" id="PRO_5035756864" description="C-type lectin domain-containing protein" evidence="2">
    <location>
        <begin position="28"/>
        <end position="838"/>
    </location>
</feature>
<gene>
    <name evidence="4" type="ORF">CLODIP_2_CD14349</name>
</gene>
<dbReference type="CDD" id="cd00037">
    <property type="entry name" value="CLECT"/>
    <property type="match status" value="3"/>
</dbReference>
<evidence type="ECO:0000313" key="4">
    <source>
        <dbReference type="EMBL" id="CAB3362685.1"/>
    </source>
</evidence>
<dbReference type="PANTHER" id="PTHR22802">
    <property type="entry name" value="C-TYPE LECTIN SUPERFAMILY MEMBER"/>
    <property type="match status" value="1"/>
</dbReference>
<dbReference type="InterPro" id="IPR051004">
    <property type="entry name" value="DC-SIGN_domain-containing"/>
</dbReference>
<evidence type="ECO:0000313" key="5">
    <source>
        <dbReference type="Proteomes" id="UP000494165"/>
    </source>
</evidence>
<protein>
    <recommendedName>
        <fullName evidence="3">C-type lectin domain-containing protein</fullName>
    </recommendedName>
</protein>
<organism evidence="4 5">
    <name type="scientific">Cloeon dipterum</name>
    <dbReference type="NCBI Taxonomy" id="197152"/>
    <lineage>
        <taxon>Eukaryota</taxon>
        <taxon>Metazoa</taxon>
        <taxon>Ecdysozoa</taxon>
        <taxon>Arthropoda</taxon>
        <taxon>Hexapoda</taxon>
        <taxon>Insecta</taxon>
        <taxon>Pterygota</taxon>
        <taxon>Palaeoptera</taxon>
        <taxon>Ephemeroptera</taxon>
        <taxon>Pisciforma</taxon>
        <taxon>Baetidae</taxon>
        <taxon>Cloeon</taxon>
    </lineage>
</organism>
<evidence type="ECO:0000256" key="1">
    <source>
        <dbReference type="SAM" id="MobiDB-lite"/>
    </source>
</evidence>
<evidence type="ECO:0000259" key="3">
    <source>
        <dbReference type="PROSITE" id="PS50041"/>
    </source>
</evidence>
<sequence length="838" mass="90336">MKLLRCSSLVTLAIVIKILTYTNEAVSKTIKIRNGKQINMKNIGKILVIKAKRRNTTRIRIKKCCGFSKCGISTPDLLTDATSKIYSSNLNIGSTDSAINTAEIKPGTNEKSTVDEPSQTVIQDQPNTIFDSPDYLSSLDQLPNDITLEKSSASNVEIVGSTAQDAPISPSTQNPMPIQSPTSNILNSESPAATLAGSKASSAGNQPTAVTISSAAQHTYTPAPSQIISVTTSRSNILTTNTAFSPTQSIALTTTSIKGAVTTAASSQLSTTTNAKSVSTSAGPATTTATTNSQTQNVLSTTKGPSTTAGVATAGASSTAAATTTASTQTTKAVPFPDCPAVACQQEPAKVSESQLWKSSANGDFYSGCSKQYFISKAAKKRDDAMIECCKYGLKLLSIDSFDEIACIIDFNLAEAKETGQFWTSGSNLGDLTQNTPGWCTTKTFLPSTSVWFKGQPNNPSTERCISFQMSATAVGTDYGCHDNTCTNLYRFICEGDVPVCNVTCPRNCPSKLDKKLFNSKNQLMDSNSYGRWITGCGSTYLFSNTKKFGWTGSYDFCCSMGMSMVKIETQDEFKCLFDLNKNEVSLKFNGDFWTSASQLDCAYKFEWCDSGVRLHRNDTRWWPGAGGQPNNLGGAQACTFLHFQPGVLPTDGYLNDWDCGALYDFICEMPAIANSTTVTCNDVLPCSTDANYAQQLQTKTSRTGKFFEACSRTYFFSSNILTYDAAFTECCKYGLQLVSFETLAEFQCVLDLNNANMKYAATFWTSGTNDGIGMENSWGWCPSGKLLESGFSWKTGEPNNIYTENCLALSTAVGDYSLSKIASTNCKLANRYICEAA</sequence>
<evidence type="ECO:0000256" key="2">
    <source>
        <dbReference type="SAM" id="SignalP"/>
    </source>
</evidence>